<dbReference type="RefSeq" id="XP_005536390.1">
    <property type="nucleotide sequence ID" value="XM_005536333.1"/>
</dbReference>
<dbReference type="eggNOG" id="KOG3741">
    <property type="taxonomic scope" value="Eukaryota"/>
</dbReference>
<dbReference type="EMBL" id="AP006491">
    <property type="protein sequence ID" value="BAM80104.1"/>
    <property type="molecule type" value="Genomic_DNA"/>
</dbReference>
<evidence type="ECO:0000256" key="7">
    <source>
        <dbReference type="SAM" id="MobiDB-lite"/>
    </source>
</evidence>
<dbReference type="HOGENOM" id="CLU_502871_0_0_1"/>
<dbReference type="OrthoDB" id="204958at2759"/>
<dbReference type="GeneID" id="16993716"/>
<dbReference type="Gramene" id="CMI234CT">
    <property type="protein sequence ID" value="CMI234CT"/>
    <property type="gene ID" value="CMI234C"/>
</dbReference>
<dbReference type="GO" id="GO:0008143">
    <property type="term" value="F:poly(A) binding"/>
    <property type="evidence" value="ECO:0007669"/>
    <property type="project" value="TreeGrafter"/>
</dbReference>
<keyword evidence="5" id="KW-0067">ATP-binding</keyword>
<evidence type="ECO:0000256" key="6">
    <source>
        <dbReference type="ARBA" id="ARBA00023054"/>
    </source>
</evidence>
<evidence type="ECO:0000313" key="10">
    <source>
        <dbReference type="Proteomes" id="UP000007014"/>
    </source>
</evidence>
<dbReference type="GO" id="GO:0000289">
    <property type="term" value="P:nuclear-transcribed mRNA poly(A) tail shortening"/>
    <property type="evidence" value="ECO:0007669"/>
    <property type="project" value="InterPro"/>
</dbReference>
<dbReference type="OMA" id="YVFHSVD"/>
<evidence type="ECO:0000256" key="5">
    <source>
        <dbReference type="ARBA" id="ARBA00022840"/>
    </source>
</evidence>
<feature type="region of interest" description="Disordered" evidence="7">
    <location>
        <begin position="1"/>
        <end position="21"/>
    </location>
</feature>
<sequence length="542" mass="59647">MRNRNTRGRSSGTLDTSQSELASAVDAAEFVPAGSGAPEHAPTEPDLAALTLSGERLIAARPTAQGFSSTQQNERGTAAGVRKPRRGRLTRAAADTPLLTAFLEEDFRVRWRLAGDLVVRCVRDPPALLPFNVSEYHSLLPLEPTTNPSATAVVYKAVSAENGRAYALRRYLGPMLARSDGVVRAFRSYSAVSHPNIVALRAAFTTEAFAALDLYRQRAASGSEAGMPANGRGADGHATDRELIFVYDMYPTAKTVLEYYFQGETPSLSEELFWVLALQLVSAVQALHQQYHLSAYGAIGAHHVLVVAPNRLKLNKLGIPAAFDPDDEDLVLSRVPEYQEQDWIALSELLLALAARSNAHAVREGRVRSLGAAIETIRALYSADVEKFLQMLANPAQISSDAWNQILVTRVWSPYEHALNHGDALETIAQEQLTDGDLFVVASKLAAVTERADVVGDPQWSEVGDRYLLKLFRDRVFHGTDLDLERIRDELRRLNARTEEHMLLHSRDGRSRLIVTYAELARFLETALQDLAGRLAAQRGCM</sequence>
<dbReference type="InterPro" id="IPR041332">
    <property type="entry name" value="Pan3_CK"/>
</dbReference>
<reference evidence="9 10" key="2">
    <citation type="journal article" date="2007" name="BMC Biol.">
        <title>A 100%-complete sequence reveals unusually simple genomic features in the hot-spring red alga Cyanidioschyzon merolae.</title>
        <authorList>
            <person name="Nozaki H."/>
            <person name="Takano H."/>
            <person name="Misumi O."/>
            <person name="Terasawa K."/>
            <person name="Matsuzaki M."/>
            <person name="Maruyama S."/>
            <person name="Nishida K."/>
            <person name="Yagisawa F."/>
            <person name="Yoshida Y."/>
            <person name="Fujiwara T."/>
            <person name="Takio S."/>
            <person name="Tamura K."/>
            <person name="Chung S.J."/>
            <person name="Nakamura S."/>
            <person name="Kuroiwa H."/>
            <person name="Tanaka K."/>
            <person name="Sato N."/>
            <person name="Kuroiwa T."/>
        </authorList>
    </citation>
    <scope>NUCLEOTIDE SEQUENCE [LARGE SCALE GENOMIC DNA]</scope>
    <source>
        <strain evidence="9 10">10D</strain>
    </source>
</reference>
<dbReference type="Gene3D" id="1.10.287.3700">
    <property type="match status" value="1"/>
</dbReference>
<keyword evidence="4" id="KW-0547">Nucleotide-binding</keyword>
<dbReference type="GO" id="GO:0004672">
    <property type="term" value="F:protein kinase activity"/>
    <property type="evidence" value="ECO:0007669"/>
    <property type="project" value="InterPro"/>
</dbReference>
<dbReference type="GO" id="GO:0005524">
    <property type="term" value="F:ATP binding"/>
    <property type="evidence" value="ECO:0007669"/>
    <property type="project" value="UniProtKB-KW"/>
</dbReference>
<feature type="compositionally biased region" description="Polar residues" evidence="7">
    <location>
        <begin position="8"/>
        <end position="21"/>
    </location>
</feature>
<feature type="domain" description="Protein kinase" evidence="8">
    <location>
        <begin position="140"/>
        <end position="440"/>
    </location>
</feature>
<evidence type="ECO:0000256" key="4">
    <source>
        <dbReference type="ARBA" id="ARBA00022741"/>
    </source>
</evidence>
<protein>
    <submittedName>
        <fullName evidence="9">Similar to PABP1-dependent poly A-specific ribonuclease subunit PAN3</fullName>
    </submittedName>
</protein>
<dbReference type="Proteomes" id="UP000007014">
    <property type="component" value="Chromosome 9"/>
</dbReference>
<organism evidence="9 10">
    <name type="scientific">Cyanidioschyzon merolae (strain NIES-3377 / 10D)</name>
    <name type="common">Unicellular red alga</name>
    <dbReference type="NCBI Taxonomy" id="280699"/>
    <lineage>
        <taxon>Eukaryota</taxon>
        <taxon>Rhodophyta</taxon>
        <taxon>Bangiophyceae</taxon>
        <taxon>Cyanidiales</taxon>
        <taxon>Cyanidiaceae</taxon>
        <taxon>Cyanidioschyzon</taxon>
    </lineage>
</organism>
<dbReference type="KEGG" id="cme:CYME_CMI234C"/>
<proteinExistence type="predicted"/>
<evidence type="ECO:0000259" key="8">
    <source>
        <dbReference type="PROSITE" id="PS50011"/>
    </source>
</evidence>
<dbReference type="PROSITE" id="PS50011">
    <property type="entry name" value="PROTEIN_KINASE_DOM"/>
    <property type="match status" value="1"/>
</dbReference>
<dbReference type="InterPro" id="IPR011009">
    <property type="entry name" value="Kinase-like_dom_sf"/>
</dbReference>
<reference evidence="9 10" key="1">
    <citation type="journal article" date="2004" name="Nature">
        <title>Genome sequence of the ultrasmall unicellular red alga Cyanidioschyzon merolae 10D.</title>
        <authorList>
            <person name="Matsuzaki M."/>
            <person name="Misumi O."/>
            <person name="Shin-i T."/>
            <person name="Maruyama S."/>
            <person name="Takahara M."/>
            <person name="Miyagishima S."/>
            <person name="Mori T."/>
            <person name="Nishida K."/>
            <person name="Yagisawa F."/>
            <person name="Nishida K."/>
            <person name="Yoshida Y."/>
            <person name="Nishimura Y."/>
            <person name="Nakao S."/>
            <person name="Kobayashi T."/>
            <person name="Momoyama Y."/>
            <person name="Higashiyama T."/>
            <person name="Minoda A."/>
            <person name="Sano M."/>
            <person name="Nomoto H."/>
            <person name="Oishi K."/>
            <person name="Hayashi H."/>
            <person name="Ohta F."/>
            <person name="Nishizaka S."/>
            <person name="Haga S."/>
            <person name="Miura S."/>
            <person name="Morishita T."/>
            <person name="Kabeya Y."/>
            <person name="Terasawa K."/>
            <person name="Suzuki Y."/>
            <person name="Ishii Y."/>
            <person name="Asakawa S."/>
            <person name="Takano H."/>
            <person name="Ohta N."/>
            <person name="Kuroiwa H."/>
            <person name="Tanaka K."/>
            <person name="Shimizu N."/>
            <person name="Sugano S."/>
            <person name="Sato N."/>
            <person name="Nozaki H."/>
            <person name="Ogasawara N."/>
            <person name="Kohara Y."/>
            <person name="Kuroiwa T."/>
        </authorList>
    </citation>
    <scope>NUCLEOTIDE SEQUENCE [LARGE SCALE GENOMIC DNA]</scope>
    <source>
        <strain evidence="9 10">10D</strain>
    </source>
</reference>
<dbReference type="Gene3D" id="1.20.5.5160">
    <property type="match status" value="1"/>
</dbReference>
<evidence type="ECO:0000256" key="1">
    <source>
        <dbReference type="ARBA" id="ARBA00004496"/>
    </source>
</evidence>
<gene>
    <name evidence="9" type="ORF">CYME_CMI234C</name>
</gene>
<feature type="compositionally biased region" description="Polar residues" evidence="7">
    <location>
        <begin position="65"/>
        <end position="75"/>
    </location>
</feature>
<dbReference type="InterPro" id="IPR030844">
    <property type="entry name" value="PAN3"/>
</dbReference>
<dbReference type="Gene3D" id="1.10.510.10">
    <property type="entry name" value="Transferase(Phosphotransferase) domain 1"/>
    <property type="match status" value="1"/>
</dbReference>
<dbReference type="PANTHER" id="PTHR12272:SF11">
    <property type="entry name" value="PAN2-PAN3 DEADENYLATION COMPLEX SUBUNIT PAN3"/>
    <property type="match status" value="1"/>
</dbReference>
<keyword evidence="10" id="KW-1185">Reference proteome</keyword>
<feature type="region of interest" description="Disordered" evidence="7">
    <location>
        <begin position="62"/>
        <end position="88"/>
    </location>
</feature>
<comment type="subcellular location">
    <subcellularLocation>
        <location evidence="1">Cytoplasm</location>
    </subcellularLocation>
</comment>
<evidence type="ECO:0000256" key="2">
    <source>
        <dbReference type="ARBA" id="ARBA00022490"/>
    </source>
</evidence>
<keyword evidence="3" id="KW-0507">mRNA processing</keyword>
<keyword evidence="2" id="KW-0963">Cytoplasm</keyword>
<name>M1V7V4_CYAM1</name>
<dbReference type="SUPFAM" id="SSF56112">
    <property type="entry name" value="Protein kinase-like (PK-like)"/>
    <property type="match status" value="1"/>
</dbReference>
<keyword evidence="6" id="KW-0175">Coiled coil</keyword>
<evidence type="ECO:0000256" key="3">
    <source>
        <dbReference type="ARBA" id="ARBA00022664"/>
    </source>
</evidence>
<dbReference type="AlphaFoldDB" id="M1V7V4"/>
<dbReference type="GO" id="GO:0031251">
    <property type="term" value="C:PAN complex"/>
    <property type="evidence" value="ECO:0007669"/>
    <property type="project" value="InterPro"/>
</dbReference>
<evidence type="ECO:0000313" key="9">
    <source>
        <dbReference type="EMBL" id="BAM80104.1"/>
    </source>
</evidence>
<dbReference type="GO" id="GO:0000932">
    <property type="term" value="C:P-body"/>
    <property type="evidence" value="ECO:0007669"/>
    <property type="project" value="TreeGrafter"/>
</dbReference>
<dbReference type="STRING" id="280699.M1V7V4"/>
<dbReference type="Pfam" id="PF18101">
    <property type="entry name" value="Pan3_CK"/>
    <property type="match status" value="1"/>
</dbReference>
<dbReference type="PANTHER" id="PTHR12272">
    <property type="entry name" value="DEADENYLATION COMPLEX SUBUNIT PAN3"/>
    <property type="match status" value="1"/>
</dbReference>
<accession>M1V7V4</accession>
<dbReference type="GO" id="GO:0006397">
    <property type="term" value="P:mRNA processing"/>
    <property type="evidence" value="ECO:0007669"/>
    <property type="project" value="UniProtKB-KW"/>
</dbReference>
<dbReference type="InterPro" id="IPR000719">
    <property type="entry name" value="Prot_kinase_dom"/>
</dbReference>